<gene>
    <name evidence="3" type="ORF">WUBG_05293</name>
</gene>
<feature type="region of interest" description="Disordered" evidence="1">
    <location>
        <begin position="1"/>
        <end position="37"/>
    </location>
</feature>
<dbReference type="EMBL" id="ADBV01001987">
    <property type="protein sequence ID" value="EJW83798.1"/>
    <property type="molecule type" value="Genomic_DNA"/>
</dbReference>
<dbReference type="Proteomes" id="UP000004810">
    <property type="component" value="Unassembled WGS sequence"/>
</dbReference>
<sequence>MHRVENTKPENVTPGVPKQENDRNENLSPSAGNFQIDRPLSSSLTVITHRVARQCPLFAQILSFAARIGLFILFHLTLVDNSLRNYQCDSLGERLISSNESRENFRQGSPTSSPQ</sequence>
<protein>
    <submittedName>
        <fullName evidence="3">Uncharacterized protein</fullName>
    </submittedName>
</protein>
<dbReference type="AlphaFoldDB" id="J9ENN2"/>
<proteinExistence type="predicted"/>
<name>J9ENN2_WUCBA</name>
<evidence type="ECO:0000256" key="2">
    <source>
        <dbReference type="SAM" id="Phobius"/>
    </source>
</evidence>
<organism evidence="3 4">
    <name type="scientific">Wuchereria bancrofti</name>
    <dbReference type="NCBI Taxonomy" id="6293"/>
    <lineage>
        <taxon>Eukaryota</taxon>
        <taxon>Metazoa</taxon>
        <taxon>Ecdysozoa</taxon>
        <taxon>Nematoda</taxon>
        <taxon>Chromadorea</taxon>
        <taxon>Rhabditida</taxon>
        <taxon>Spirurina</taxon>
        <taxon>Spiruromorpha</taxon>
        <taxon>Filarioidea</taxon>
        <taxon>Onchocercidae</taxon>
        <taxon>Wuchereria</taxon>
    </lineage>
</organism>
<accession>J9ENN2</accession>
<keyword evidence="2" id="KW-1133">Transmembrane helix</keyword>
<evidence type="ECO:0000313" key="4">
    <source>
        <dbReference type="Proteomes" id="UP000004810"/>
    </source>
</evidence>
<evidence type="ECO:0000313" key="3">
    <source>
        <dbReference type="EMBL" id="EJW83798.1"/>
    </source>
</evidence>
<feature type="transmembrane region" description="Helical" evidence="2">
    <location>
        <begin position="57"/>
        <end position="78"/>
    </location>
</feature>
<keyword evidence="2" id="KW-0472">Membrane</keyword>
<reference evidence="4" key="1">
    <citation type="submission" date="2012-08" db="EMBL/GenBank/DDBJ databases">
        <title>The Genome Sequence of Wuchereria bancrofti.</title>
        <authorList>
            <person name="Nutman T.B."/>
            <person name="Fink D.L."/>
            <person name="Russ C."/>
            <person name="Young S."/>
            <person name="Zeng Q."/>
            <person name="Koehrsen M."/>
            <person name="Alvarado L."/>
            <person name="Berlin A."/>
            <person name="Chapman S.B."/>
            <person name="Chen Z."/>
            <person name="Freedman E."/>
            <person name="Gellesch M."/>
            <person name="Goldberg J."/>
            <person name="Griggs A."/>
            <person name="Gujja S."/>
            <person name="Heilman E.R."/>
            <person name="Heiman D."/>
            <person name="Hepburn T."/>
            <person name="Howarth C."/>
            <person name="Jen D."/>
            <person name="Larson L."/>
            <person name="Lewis B."/>
            <person name="Mehta T."/>
            <person name="Park D."/>
            <person name="Pearson M."/>
            <person name="Roberts A."/>
            <person name="Saif S."/>
            <person name="Shea T."/>
            <person name="Shenoy N."/>
            <person name="Sisk P."/>
            <person name="Stolte C."/>
            <person name="Sykes S."/>
            <person name="Walk T."/>
            <person name="White J."/>
            <person name="Yandava C."/>
            <person name="Haas B."/>
            <person name="Henn M.R."/>
            <person name="Nusbaum C."/>
            <person name="Birren B."/>
        </authorList>
    </citation>
    <scope>NUCLEOTIDE SEQUENCE [LARGE SCALE GENOMIC DNA]</scope>
    <source>
        <strain evidence="4">NA</strain>
    </source>
</reference>
<evidence type="ECO:0000256" key="1">
    <source>
        <dbReference type="SAM" id="MobiDB-lite"/>
    </source>
</evidence>
<comment type="caution">
    <text evidence="3">The sequence shown here is derived from an EMBL/GenBank/DDBJ whole genome shotgun (WGS) entry which is preliminary data.</text>
</comment>
<keyword evidence="2" id="KW-0812">Transmembrane</keyword>